<gene>
    <name evidence="2" type="ORF">XDN619_LOCUS35051</name>
</gene>
<evidence type="ECO:0000313" key="3">
    <source>
        <dbReference type="Proteomes" id="UP000663887"/>
    </source>
</evidence>
<feature type="region of interest" description="Disordered" evidence="1">
    <location>
        <begin position="105"/>
        <end position="128"/>
    </location>
</feature>
<feature type="compositionally biased region" description="Polar residues" evidence="1">
    <location>
        <begin position="54"/>
        <end position="66"/>
    </location>
</feature>
<dbReference type="EMBL" id="CAJNRG010018023">
    <property type="protein sequence ID" value="CAF2245826.1"/>
    <property type="molecule type" value="Genomic_DNA"/>
</dbReference>
<dbReference type="AlphaFoldDB" id="A0A817A6J8"/>
<reference evidence="2" key="1">
    <citation type="submission" date="2021-02" db="EMBL/GenBank/DDBJ databases">
        <authorList>
            <person name="Nowell W R."/>
        </authorList>
    </citation>
    <scope>NUCLEOTIDE SEQUENCE</scope>
</reference>
<comment type="caution">
    <text evidence="2">The sequence shown here is derived from an EMBL/GenBank/DDBJ whole genome shotgun (WGS) entry which is preliminary data.</text>
</comment>
<evidence type="ECO:0008006" key="4">
    <source>
        <dbReference type="Google" id="ProtNLM"/>
    </source>
</evidence>
<feature type="compositionally biased region" description="Low complexity" evidence="1">
    <location>
        <begin position="385"/>
        <end position="396"/>
    </location>
</feature>
<organism evidence="2 3">
    <name type="scientific">Rotaria magnacalcarata</name>
    <dbReference type="NCBI Taxonomy" id="392030"/>
    <lineage>
        <taxon>Eukaryota</taxon>
        <taxon>Metazoa</taxon>
        <taxon>Spiralia</taxon>
        <taxon>Gnathifera</taxon>
        <taxon>Rotifera</taxon>
        <taxon>Eurotatoria</taxon>
        <taxon>Bdelloidea</taxon>
        <taxon>Philodinida</taxon>
        <taxon>Philodinidae</taxon>
        <taxon>Rotaria</taxon>
    </lineage>
</organism>
<feature type="region of interest" description="Disordered" evidence="1">
    <location>
        <begin position="377"/>
        <end position="396"/>
    </location>
</feature>
<sequence>MTQSHDSDHRQGDLSQLLQMEAVNPTNRDDNQDDFQYPYRHTRKRRNDYGDGEGSTQSSCTPKRRNTAQINNLSCKSNDNQENIPTTTTASSYFSNYKIYRKHTNDSSDHKHLHVSSSNNKQQQRESFPPFRIKLKDDKYPVQDVTIIKELNKQCKLNLTYGRMSTSSKDRHYLLYSNTAAQFETLLDNSNWPATICNCEYSIEIPRRFPASYSVVVLDIPTQWNIQSFCDELKERYKTIIKGERLFVKAASAIPSGLKCETRHNCGRPILRIRVDFSTNKELSEILKIKRILLDDDNTAYTIEPYVPPSRILRCYICQQYDDHVAAHCPNKDKPICFKCGQQHNYNPECQNEICCAHCKGSHMAGNPSCRSKIETRESKKLKMKTTSSKASTQWS</sequence>
<evidence type="ECO:0000313" key="2">
    <source>
        <dbReference type="EMBL" id="CAF2245826.1"/>
    </source>
</evidence>
<name>A0A817A6J8_9BILA</name>
<evidence type="ECO:0000256" key="1">
    <source>
        <dbReference type="SAM" id="MobiDB-lite"/>
    </source>
</evidence>
<dbReference type="Gene3D" id="4.10.60.10">
    <property type="entry name" value="Zinc finger, CCHC-type"/>
    <property type="match status" value="1"/>
</dbReference>
<protein>
    <recommendedName>
        <fullName evidence="4">Gag-like protein</fullName>
    </recommendedName>
</protein>
<dbReference type="Proteomes" id="UP000663887">
    <property type="component" value="Unassembled WGS sequence"/>
</dbReference>
<proteinExistence type="predicted"/>
<accession>A0A817A6J8</accession>
<feature type="region of interest" description="Disordered" evidence="1">
    <location>
        <begin position="1"/>
        <end position="66"/>
    </location>
</feature>
<feature type="compositionally biased region" description="Polar residues" evidence="1">
    <location>
        <begin position="115"/>
        <end position="126"/>
    </location>
</feature>
<feature type="compositionally biased region" description="Basic and acidic residues" evidence="1">
    <location>
        <begin position="1"/>
        <end position="12"/>
    </location>
</feature>